<keyword evidence="4 6" id="KW-0067">ATP-binding</keyword>
<dbReference type="GO" id="GO:0046872">
    <property type="term" value="F:metal ion binding"/>
    <property type="evidence" value="ECO:0007669"/>
    <property type="project" value="InterPro"/>
</dbReference>
<dbReference type="InterPro" id="IPR011761">
    <property type="entry name" value="ATP-grasp"/>
</dbReference>
<feature type="domain" description="ATP-grasp" evidence="7">
    <location>
        <begin position="107"/>
        <end position="299"/>
    </location>
</feature>
<keyword evidence="3 6" id="KW-0547">Nucleotide-binding</keyword>
<dbReference type="SUPFAM" id="SSF56059">
    <property type="entry name" value="Glutathione synthetase ATP-binding domain-like"/>
    <property type="match status" value="1"/>
</dbReference>
<keyword evidence="9" id="KW-1185">Reference proteome</keyword>
<dbReference type="PROSITE" id="PS50975">
    <property type="entry name" value="ATP_GRASP"/>
    <property type="match status" value="1"/>
</dbReference>
<evidence type="ECO:0000256" key="1">
    <source>
        <dbReference type="ARBA" id="ARBA00001933"/>
    </source>
</evidence>
<proteinExistence type="predicted"/>
<keyword evidence="2" id="KW-0436">Ligase</keyword>
<evidence type="ECO:0000256" key="3">
    <source>
        <dbReference type="ARBA" id="ARBA00022741"/>
    </source>
</evidence>
<evidence type="ECO:0000256" key="4">
    <source>
        <dbReference type="ARBA" id="ARBA00022840"/>
    </source>
</evidence>
<evidence type="ECO:0000313" key="8">
    <source>
        <dbReference type="EMBL" id="QOV20098.1"/>
    </source>
</evidence>
<dbReference type="Pfam" id="PF02655">
    <property type="entry name" value="ATP-grasp_3"/>
    <property type="match status" value="1"/>
</dbReference>
<dbReference type="InterPro" id="IPR001926">
    <property type="entry name" value="TrpB-like_PALP"/>
</dbReference>
<evidence type="ECO:0000256" key="6">
    <source>
        <dbReference type="PROSITE-ProRule" id="PRU00409"/>
    </source>
</evidence>
<dbReference type="KEGG" id="bliq:INP51_03870"/>
<dbReference type="AlphaFoldDB" id="A0A7M2RIY9"/>
<dbReference type="InterPro" id="IPR013815">
    <property type="entry name" value="ATP_grasp_subdomain_1"/>
</dbReference>
<dbReference type="Gene3D" id="3.30.470.20">
    <property type="entry name" value="ATP-grasp fold, B domain"/>
    <property type="match status" value="1"/>
</dbReference>
<dbReference type="InterPro" id="IPR052032">
    <property type="entry name" value="ATP-dep_AA_Ligase"/>
</dbReference>
<dbReference type="Proteomes" id="UP000593601">
    <property type="component" value="Chromosome"/>
</dbReference>
<dbReference type="RefSeq" id="WP_193736418.1">
    <property type="nucleotide sequence ID" value="NZ_CP063304.1"/>
</dbReference>
<comment type="cofactor">
    <cofactor evidence="1">
        <name>pyridoxal 5'-phosphate</name>
        <dbReference type="ChEBI" id="CHEBI:597326"/>
    </cofactor>
</comment>
<dbReference type="EMBL" id="CP063304">
    <property type="protein sequence ID" value="QOV20098.1"/>
    <property type="molecule type" value="Genomic_DNA"/>
</dbReference>
<dbReference type="SUPFAM" id="SSF52440">
    <property type="entry name" value="PreATP-grasp domain"/>
    <property type="match status" value="1"/>
</dbReference>
<dbReference type="Gene3D" id="3.30.1490.20">
    <property type="entry name" value="ATP-grasp fold, A domain"/>
    <property type="match status" value="1"/>
</dbReference>
<dbReference type="GO" id="GO:1901605">
    <property type="term" value="P:alpha-amino acid metabolic process"/>
    <property type="evidence" value="ECO:0007669"/>
    <property type="project" value="UniProtKB-ARBA"/>
</dbReference>
<evidence type="ECO:0000256" key="5">
    <source>
        <dbReference type="ARBA" id="ARBA00022898"/>
    </source>
</evidence>
<evidence type="ECO:0000256" key="2">
    <source>
        <dbReference type="ARBA" id="ARBA00022598"/>
    </source>
</evidence>
<dbReference type="Gene3D" id="3.40.50.20">
    <property type="match status" value="1"/>
</dbReference>
<name>A0A7M2RIY9_9FIRM</name>
<reference evidence="8 9" key="1">
    <citation type="submission" date="2020-10" db="EMBL/GenBank/DDBJ databases">
        <title>Blautia liquoris sp.nov., isolated from the mud in a fermentation cellar used for the production of Chinese strong-flavoured liquor.</title>
        <authorList>
            <person name="Lu L."/>
        </authorList>
    </citation>
    <scope>NUCLEOTIDE SEQUENCE [LARGE SCALE GENOMIC DNA]</scope>
    <source>
        <strain evidence="8 9">LZLJ-3</strain>
    </source>
</reference>
<organism evidence="8 9">
    <name type="scientific">Blautia liquoris</name>
    <dbReference type="NCBI Taxonomy" id="2779518"/>
    <lineage>
        <taxon>Bacteria</taxon>
        <taxon>Bacillati</taxon>
        <taxon>Bacillota</taxon>
        <taxon>Clostridia</taxon>
        <taxon>Lachnospirales</taxon>
        <taxon>Lachnospiraceae</taxon>
        <taxon>Blautia</taxon>
    </lineage>
</organism>
<dbReference type="InterPro" id="IPR016185">
    <property type="entry name" value="PreATP-grasp_dom_sf"/>
</dbReference>
<evidence type="ECO:0000259" key="7">
    <source>
        <dbReference type="PROSITE" id="PS50975"/>
    </source>
</evidence>
<sequence length="723" mass="80830">MKKLMIMGAGYTQIPLIEAAKRLGCHTIAASIPGDYPGFAAADEVALADIADPDAVVKKAKELNIDAVTTCGLDLGMAAIGAVAEALHLSGPSKRAAALASNKLQMKTALVKQGVQTARFVCIHTKEELVHALDQFPFPVILKAVDQMGSRGIFRCDTAEETFENYEKTMAATKKDYCLLEEFIEGEIFGVEAMIQHGKILYMLPNNIEAFISTTPTPIGHSVPFKELDILGSQIEEQTRKAIFALGLDNCPVNCDFIKKDGKVYVIELTGRSGATGLSEMVSIYYGIDYYETIVRLALGESVEGYFMGKTPHTANLTRTLMSDRRGILRKVYNYNLPSDDIIDLSFNVHPGEEVRTYKNGRDRIGQLILKGDSLPLCEMRKGEILSHISLDLEGDIPLYDTVIHPISDIGGNHVYVKREDTLPFSFGGNKVRFAKYYLDDMERQGADALIIYGNYHSNLCRILSLAAHQRGIPCSMVYNVDDVDDSQTSYNSYLIQAMDVREFTCHKTEISRAVEQAKEDLTGRGFHPYYIYGDSLGKGHEWVPMQAYADTYQEIRAYEIRENRRFDYIFLASSTNMTQSGLLAGLLTDRDTDKKRRQIIGISVSRNKKRAEEVILENLRAYSEKMDITFPVDPKAWITISDEYLDGGYGRFHEKVSQTIRSVYEEDGLNLDGIYTGKAFYGMKEYLKTHQIRGKNVLFLHTGGAPLFFDELTDLYSGKGKG</sequence>
<dbReference type="Pfam" id="PF00291">
    <property type="entry name" value="PALP"/>
    <property type="match status" value="1"/>
</dbReference>
<dbReference type="GO" id="GO:0016874">
    <property type="term" value="F:ligase activity"/>
    <property type="evidence" value="ECO:0007669"/>
    <property type="project" value="UniProtKB-KW"/>
</dbReference>
<accession>A0A7M2RIY9</accession>
<dbReference type="SUPFAM" id="SSF53686">
    <property type="entry name" value="Tryptophan synthase beta subunit-like PLP-dependent enzymes"/>
    <property type="match status" value="1"/>
</dbReference>
<protein>
    <submittedName>
        <fullName evidence="8">Pyridoxal-phosphate dependent enzyme</fullName>
    </submittedName>
</protein>
<dbReference type="PANTHER" id="PTHR43585:SF2">
    <property type="entry name" value="ATP-GRASP ENZYME FSQD"/>
    <property type="match status" value="1"/>
</dbReference>
<dbReference type="InterPro" id="IPR036052">
    <property type="entry name" value="TrpB-like_PALP_sf"/>
</dbReference>
<gene>
    <name evidence="8" type="ORF">INP51_03870</name>
</gene>
<dbReference type="GO" id="GO:0005524">
    <property type="term" value="F:ATP binding"/>
    <property type="evidence" value="ECO:0007669"/>
    <property type="project" value="UniProtKB-UniRule"/>
</dbReference>
<dbReference type="InterPro" id="IPR003806">
    <property type="entry name" value="ATP-grasp_PylC-type"/>
</dbReference>
<dbReference type="PANTHER" id="PTHR43585">
    <property type="entry name" value="FUMIPYRROLE BIOSYNTHESIS PROTEIN C"/>
    <property type="match status" value="1"/>
</dbReference>
<evidence type="ECO:0000313" key="9">
    <source>
        <dbReference type="Proteomes" id="UP000593601"/>
    </source>
</evidence>
<keyword evidence="5" id="KW-0663">Pyridoxal phosphate</keyword>
<dbReference type="Gene3D" id="3.40.50.1100">
    <property type="match status" value="2"/>
</dbReference>